<gene>
    <name evidence="1" type="ORF">WMG39_08125</name>
</gene>
<evidence type="ECO:0000313" key="1">
    <source>
        <dbReference type="EMBL" id="MEK0184824.1"/>
    </source>
</evidence>
<comment type="caution">
    <text evidence="1">The sequence shown here is derived from an EMBL/GenBank/DDBJ whole genome shotgun (WGS) entry which is preliminary data.</text>
</comment>
<evidence type="ECO:0000313" key="2">
    <source>
        <dbReference type="Proteomes" id="UP001384579"/>
    </source>
</evidence>
<reference evidence="1 2" key="1">
    <citation type="journal article" date="2020" name="Harmful Algae">
        <title>Molecular and morphological characterization of a novel dihydroanatoxin-a producing Microcoleus species (cyanobacteria) from the Russian River, California, USA.</title>
        <authorList>
            <person name="Conklin K.Y."/>
            <person name="Stancheva R."/>
            <person name="Otten T.G."/>
            <person name="Fadness R."/>
            <person name="Boyer G.L."/>
            <person name="Read B."/>
            <person name="Zhang X."/>
            <person name="Sheath R.G."/>
        </authorList>
    </citation>
    <scope>NUCLEOTIDE SEQUENCE [LARGE SCALE GENOMIC DNA]</scope>
    <source>
        <strain evidence="1 2">PTRS2</strain>
    </source>
</reference>
<name>A0ABU8YKA4_9CYAN</name>
<organism evidence="1 2">
    <name type="scientific">Microcoleus anatoxicus PTRS2</name>
    <dbReference type="NCBI Taxonomy" id="2705321"/>
    <lineage>
        <taxon>Bacteria</taxon>
        <taxon>Bacillati</taxon>
        <taxon>Cyanobacteriota</taxon>
        <taxon>Cyanophyceae</taxon>
        <taxon>Oscillatoriophycideae</taxon>
        <taxon>Oscillatoriales</taxon>
        <taxon>Microcoleaceae</taxon>
        <taxon>Microcoleus</taxon>
        <taxon>Microcoleus anatoxicus</taxon>
    </lineage>
</organism>
<proteinExistence type="predicted"/>
<accession>A0ABU8YKA4</accession>
<keyword evidence="2" id="KW-1185">Reference proteome</keyword>
<dbReference type="RefSeq" id="WP_340541374.1">
    <property type="nucleotide sequence ID" value="NZ_JBBLXS010000075.1"/>
</dbReference>
<protein>
    <submittedName>
        <fullName evidence="1">Uncharacterized protein</fullName>
    </submittedName>
</protein>
<dbReference type="EMBL" id="JBBLXS010000075">
    <property type="protein sequence ID" value="MEK0184824.1"/>
    <property type="molecule type" value="Genomic_DNA"/>
</dbReference>
<dbReference type="Proteomes" id="UP001384579">
    <property type="component" value="Unassembled WGS sequence"/>
</dbReference>
<sequence>MKTEHNYIGVANYSETRYEFENEIEWLEFYDELAPAQERFNEGKFDALFLLEPKSRDFDYLCGWHWQTDKLIQELDQEFDIFYEF</sequence>